<organism evidence="2 3">
    <name type="scientific">Brevibacterium sandarakinum</name>
    <dbReference type="NCBI Taxonomy" id="629680"/>
    <lineage>
        <taxon>Bacteria</taxon>
        <taxon>Bacillati</taxon>
        <taxon>Actinomycetota</taxon>
        <taxon>Actinomycetes</taxon>
        <taxon>Micrococcales</taxon>
        <taxon>Brevibacteriaceae</taxon>
        <taxon>Brevibacterium</taxon>
    </lineage>
</organism>
<proteinExistence type="predicted"/>
<gene>
    <name evidence="2" type="ORF">SAMN04489751_3433</name>
</gene>
<evidence type="ECO:0000313" key="2">
    <source>
        <dbReference type="EMBL" id="SDS98776.1"/>
    </source>
</evidence>
<reference evidence="2" key="1">
    <citation type="submission" date="2016-10" db="EMBL/GenBank/DDBJ databases">
        <authorList>
            <person name="Varghese N."/>
            <person name="Submissions S."/>
        </authorList>
    </citation>
    <scope>NUCLEOTIDE SEQUENCE [LARGE SCALE GENOMIC DNA]</scope>
    <source>
        <strain evidence="2">DSM 22082</strain>
    </source>
</reference>
<dbReference type="AlphaFoldDB" id="A0A1H1WR25"/>
<feature type="region of interest" description="Disordered" evidence="1">
    <location>
        <begin position="47"/>
        <end position="72"/>
    </location>
</feature>
<evidence type="ECO:0000313" key="3">
    <source>
        <dbReference type="Proteomes" id="UP000199700"/>
    </source>
</evidence>
<protein>
    <submittedName>
        <fullName evidence="2">Uncharacterized protein</fullName>
    </submittedName>
</protein>
<dbReference type="GeneID" id="60906762"/>
<evidence type="ECO:0000256" key="1">
    <source>
        <dbReference type="SAM" id="MobiDB-lite"/>
    </source>
</evidence>
<keyword evidence="3" id="KW-1185">Reference proteome</keyword>
<accession>A0A1H1WR25</accession>
<dbReference type="Proteomes" id="UP000199700">
    <property type="component" value="Chromosome"/>
</dbReference>
<name>A0A1H1WR25_BRESA</name>
<dbReference type="OrthoDB" id="5182325at2"/>
<dbReference type="EMBL" id="LT629739">
    <property type="protein sequence ID" value="SDS98776.1"/>
    <property type="molecule type" value="Genomic_DNA"/>
</dbReference>
<sequence length="72" mass="7864">MSVSTDPEIPVDHIDLGLADAHFQDQEMTTVVLRTLNRTASSNPAAFRRGLAHEPATGTADFVGSSRHHRRP</sequence>
<dbReference type="RefSeq" id="WP_009884115.1">
    <property type="nucleotide sequence ID" value="NZ_JAKDJU010000278.1"/>
</dbReference>